<organism evidence="2 3">
    <name type="scientific">Roseovarius nubinhibens (strain ATCC BAA-591 / DSM 15170 / ISM)</name>
    <dbReference type="NCBI Taxonomy" id="89187"/>
    <lineage>
        <taxon>Bacteria</taxon>
        <taxon>Pseudomonadati</taxon>
        <taxon>Pseudomonadota</taxon>
        <taxon>Alphaproteobacteria</taxon>
        <taxon>Rhodobacterales</taxon>
        <taxon>Roseobacteraceae</taxon>
        <taxon>Roseovarius</taxon>
    </lineage>
</organism>
<keyword evidence="1" id="KW-0732">Signal</keyword>
<dbReference type="OrthoDB" id="8115844at2"/>
<evidence type="ECO:0000313" key="2">
    <source>
        <dbReference type="EMBL" id="EAP78239.1"/>
    </source>
</evidence>
<reference evidence="2 3" key="1">
    <citation type="submission" date="2005-12" db="EMBL/GenBank/DDBJ databases">
        <authorList>
            <person name="Moran M.A."/>
            <person name="Ferriera S."/>
            <person name="Johnson J."/>
            <person name="Kravitz S."/>
            <person name="Halpern A."/>
            <person name="Remington K."/>
            <person name="Beeson K."/>
            <person name="Tran B."/>
            <person name="Rogers Y.-H."/>
            <person name="Friedman R."/>
            <person name="Venter J.C."/>
        </authorList>
    </citation>
    <scope>NUCLEOTIDE SEQUENCE [LARGE SCALE GENOMIC DNA]</scope>
    <source>
        <strain evidence="3">ATCC BAA-591 / DSM 15170 / ISM</strain>
    </source>
</reference>
<dbReference type="Proteomes" id="UP000005954">
    <property type="component" value="Unassembled WGS sequence"/>
</dbReference>
<comment type="caution">
    <text evidence="2">The sequence shown here is derived from an EMBL/GenBank/DDBJ whole genome shotgun (WGS) entry which is preliminary data.</text>
</comment>
<dbReference type="AlphaFoldDB" id="A3SLK8"/>
<protein>
    <submittedName>
        <fullName evidence="2">Uncharacterized protein</fullName>
    </submittedName>
</protein>
<dbReference type="eggNOG" id="ENOG5033KWV">
    <property type="taxonomic scope" value="Bacteria"/>
</dbReference>
<evidence type="ECO:0000313" key="3">
    <source>
        <dbReference type="Proteomes" id="UP000005954"/>
    </source>
</evidence>
<sequence>MNNIIRRKMLLGLAAASTAAATGTHAGERLIRENPKLVAIGNETLSLQESYLAARAECKRIVDEYALKWPLAPEPILAFGSGSVPESDLTGASISRIVDERGDFEQVWRYGTPEYFESAIKYHKSRIAHIRTTKSKRGLEFEKRWLQRSKEALPLSRKYVAQIAQLREQSGYAAARERQGEALEKLRQHVSEIIKAEAATMEGVLIKAQALVAWSHVDVFDKDVNPEGRRWAESFATTIIDQAEA</sequence>
<proteinExistence type="predicted"/>
<evidence type="ECO:0000256" key="1">
    <source>
        <dbReference type="SAM" id="SignalP"/>
    </source>
</evidence>
<accession>A3SLK8</accession>
<dbReference type="HOGENOM" id="CLU_1132937_0_0_5"/>
<feature type="chain" id="PRO_5002659509" evidence="1">
    <location>
        <begin position="27"/>
        <end position="245"/>
    </location>
</feature>
<dbReference type="EMBL" id="AALY01000001">
    <property type="protein sequence ID" value="EAP78239.1"/>
    <property type="molecule type" value="Genomic_DNA"/>
</dbReference>
<feature type="signal peptide" evidence="1">
    <location>
        <begin position="1"/>
        <end position="26"/>
    </location>
</feature>
<dbReference type="RefSeq" id="WP_009813639.1">
    <property type="nucleotide sequence ID" value="NZ_CH724156.1"/>
</dbReference>
<keyword evidence="3" id="KW-1185">Reference proteome</keyword>
<dbReference type="STRING" id="89187.ISM_08080"/>
<name>A3SLK8_ROSNI</name>
<gene>
    <name evidence="2" type="ORF">ISM_08080</name>
</gene>